<evidence type="ECO:0000313" key="5">
    <source>
        <dbReference type="EMBL" id="KPV45736.1"/>
    </source>
</evidence>
<dbReference type="AlphaFoldDB" id="A0A0P9GWM9"/>
<dbReference type="SUPFAM" id="SSF50891">
    <property type="entry name" value="Cyclophilin-like"/>
    <property type="match status" value="1"/>
</dbReference>
<name>A0A0P9GWM9_9BACL</name>
<dbReference type="InterPro" id="IPR052708">
    <property type="entry name" value="PxpC"/>
</dbReference>
<keyword evidence="1" id="KW-0547">Nucleotide-binding</keyword>
<keyword evidence="6" id="KW-1185">Reference proteome</keyword>
<dbReference type="SMART" id="SM00797">
    <property type="entry name" value="AHS2"/>
    <property type="match status" value="1"/>
</dbReference>
<dbReference type="STRING" id="471514.AN477_01005"/>
<evidence type="ECO:0000313" key="6">
    <source>
        <dbReference type="Proteomes" id="UP000050482"/>
    </source>
</evidence>
<sequence length="362" mass="39573">MEVIKPGLLTTVQDQGRYGYEHLGVSPGGAMDPMSAAMANTILGNDEDAAVLEMTWIGPVLEFNTESWIALCGADMEAKVDGIYLPTNRLIRVAKGAVLSFGRAKQGARTYLAVAGGIQVPNVLGSRSTHVHGKLGGYEGRPLRAGDLLQSGSPAWIANVESKLRTVSMQQTSTHAWVSRWQVRWTSWQTRWTSHSAEAFSVAGGSRFTDHGTSADDSRVVTVRVIKGPEADWFSEGDLVDFTDRPYQISQDSNRMGYRLAGTPISRTHSRHLWSSAVSFGTVQVPPSGQPVILMAERQTTGGYPRIGVVATVDRPLLAQLRPGHQVRFHWIDAETAQKLLREQQEVAKQVKTAVRLMGGRL</sequence>
<dbReference type="InterPro" id="IPR003778">
    <property type="entry name" value="CT_A_B"/>
</dbReference>
<dbReference type="Gene3D" id="2.40.100.10">
    <property type="entry name" value="Cyclophilin-like"/>
    <property type="match status" value="1"/>
</dbReference>
<protein>
    <recommendedName>
        <fullName evidence="4">Carboxyltransferase domain-containing protein</fullName>
    </recommendedName>
</protein>
<reference evidence="5 6" key="1">
    <citation type="submission" date="2015-09" db="EMBL/GenBank/DDBJ databases">
        <title>Draft genome sequence of Alicyclobacillus ferrooxydans DSM 22381.</title>
        <authorList>
            <person name="Hemp J."/>
        </authorList>
    </citation>
    <scope>NUCLEOTIDE SEQUENCE [LARGE SCALE GENOMIC DNA]</scope>
    <source>
        <strain evidence="5 6">TC-34</strain>
    </source>
</reference>
<evidence type="ECO:0000256" key="2">
    <source>
        <dbReference type="ARBA" id="ARBA00022801"/>
    </source>
</evidence>
<feature type="domain" description="Carboxyltransferase" evidence="4">
    <location>
        <begin position="22"/>
        <end position="348"/>
    </location>
</feature>
<dbReference type="PANTHER" id="PTHR43309">
    <property type="entry name" value="5-OXOPROLINASE SUBUNIT C"/>
    <property type="match status" value="1"/>
</dbReference>
<evidence type="ECO:0000256" key="1">
    <source>
        <dbReference type="ARBA" id="ARBA00022741"/>
    </source>
</evidence>
<comment type="caution">
    <text evidence="5">The sequence shown here is derived from an EMBL/GenBank/DDBJ whole genome shotgun (WGS) entry which is preliminary data.</text>
</comment>
<gene>
    <name evidence="5" type="ORF">AN477_01005</name>
</gene>
<dbReference type="PATRIC" id="fig|471514.4.peg.181"/>
<accession>A0A0P9GWM9</accession>
<dbReference type="PANTHER" id="PTHR43309:SF3">
    <property type="entry name" value="5-OXOPROLINASE SUBUNIT C"/>
    <property type="match status" value="1"/>
</dbReference>
<keyword evidence="2" id="KW-0378">Hydrolase</keyword>
<dbReference type="GO" id="GO:0016787">
    <property type="term" value="F:hydrolase activity"/>
    <property type="evidence" value="ECO:0007669"/>
    <property type="project" value="UniProtKB-KW"/>
</dbReference>
<dbReference type="Proteomes" id="UP000050482">
    <property type="component" value="Unassembled WGS sequence"/>
</dbReference>
<dbReference type="InterPro" id="IPR029000">
    <property type="entry name" value="Cyclophilin-like_dom_sf"/>
</dbReference>
<dbReference type="GO" id="GO:0005524">
    <property type="term" value="F:ATP binding"/>
    <property type="evidence" value="ECO:0007669"/>
    <property type="project" value="UniProtKB-KW"/>
</dbReference>
<dbReference type="EMBL" id="LJCO01000008">
    <property type="protein sequence ID" value="KPV45736.1"/>
    <property type="molecule type" value="Genomic_DNA"/>
</dbReference>
<dbReference type="Pfam" id="PF02626">
    <property type="entry name" value="CT_A_B"/>
    <property type="match status" value="1"/>
</dbReference>
<organism evidence="5 6">
    <name type="scientific">Alicyclobacillus ferrooxydans</name>
    <dbReference type="NCBI Taxonomy" id="471514"/>
    <lineage>
        <taxon>Bacteria</taxon>
        <taxon>Bacillati</taxon>
        <taxon>Bacillota</taxon>
        <taxon>Bacilli</taxon>
        <taxon>Bacillales</taxon>
        <taxon>Alicyclobacillaceae</taxon>
        <taxon>Alicyclobacillus</taxon>
    </lineage>
</organism>
<keyword evidence="3" id="KW-0067">ATP-binding</keyword>
<evidence type="ECO:0000259" key="4">
    <source>
        <dbReference type="SMART" id="SM00797"/>
    </source>
</evidence>
<proteinExistence type="predicted"/>
<evidence type="ECO:0000256" key="3">
    <source>
        <dbReference type="ARBA" id="ARBA00022840"/>
    </source>
</evidence>